<dbReference type="Proteomes" id="UP000559598">
    <property type="component" value="Unassembled WGS sequence"/>
</dbReference>
<dbReference type="PANTHER" id="PTHR37313:SF2">
    <property type="entry name" value="UPF0749 PROTEIN YLXX"/>
    <property type="match status" value="1"/>
</dbReference>
<organism evidence="3 4">
    <name type="scientific">Anoxybacteroides voinovskiense</name>
    <dbReference type="NCBI Taxonomy" id="230470"/>
    <lineage>
        <taxon>Bacteria</taxon>
        <taxon>Bacillati</taxon>
        <taxon>Bacillota</taxon>
        <taxon>Bacilli</taxon>
        <taxon>Bacillales</taxon>
        <taxon>Anoxybacillaceae</taxon>
        <taxon>Anoxybacteroides</taxon>
    </lineage>
</organism>
<name>A0A840DQV4_9BACL</name>
<evidence type="ECO:0000313" key="3">
    <source>
        <dbReference type="EMBL" id="MBB4072557.1"/>
    </source>
</evidence>
<reference evidence="3 4" key="1">
    <citation type="submission" date="2020-08" db="EMBL/GenBank/DDBJ databases">
        <title>Genomic Encyclopedia of Type Strains, Phase IV (KMG-IV): sequencing the most valuable type-strain genomes for metagenomic binning, comparative biology and taxonomic classification.</title>
        <authorList>
            <person name="Goeker M."/>
        </authorList>
    </citation>
    <scope>NUCLEOTIDE SEQUENCE [LARGE SCALE GENOMIC DNA]</scope>
    <source>
        <strain evidence="3 4">DSM 17075</strain>
    </source>
</reference>
<dbReference type="EMBL" id="JACIDE010000002">
    <property type="protein sequence ID" value="MBB4072557.1"/>
    <property type="molecule type" value="Genomic_DNA"/>
</dbReference>
<comment type="similarity">
    <text evidence="1">Belongs to the UPF0749 family.</text>
</comment>
<gene>
    <name evidence="3" type="ORF">GGR02_000303</name>
</gene>
<dbReference type="Pfam" id="PF05949">
    <property type="entry name" value="DUF881"/>
    <property type="match status" value="1"/>
</dbReference>
<evidence type="ECO:0000313" key="4">
    <source>
        <dbReference type="Proteomes" id="UP000559598"/>
    </source>
</evidence>
<keyword evidence="2" id="KW-0175">Coiled coil</keyword>
<sequence>MQKRKMFQFTLIAIIIGGMLAVQIRSTKDPAVRDTRDIWELRQDLKRELQLQQQLLSEIRRSDDQLAAYEQARSTDQEAALRKALAELKEEAGQTAAQGSGLILTIEPFYPESYVGPVVRTVSPELLHRLINELNEYGAKEIAIANTRLTNTTAIRDVNGLTKVGNVKIASFPLEVKIIADDVAALHHHLKVSPLFDDFVIENLQLTVSEPISTVVIPQSEEKWHVRYMETISTEKGGE</sequence>
<dbReference type="RefSeq" id="WP_183182990.1">
    <property type="nucleotide sequence ID" value="NZ_BMNP01000001.1"/>
</dbReference>
<accession>A0A840DQV4</accession>
<feature type="coiled-coil region" evidence="2">
    <location>
        <begin position="42"/>
        <end position="98"/>
    </location>
</feature>
<evidence type="ECO:0000256" key="2">
    <source>
        <dbReference type="SAM" id="Coils"/>
    </source>
</evidence>
<dbReference type="AlphaFoldDB" id="A0A840DQV4"/>
<protein>
    <submittedName>
        <fullName evidence="3">Uncharacterized protein YlxW (UPF0749 family)</fullName>
    </submittedName>
</protein>
<dbReference type="Gene3D" id="3.30.70.1880">
    <property type="entry name" value="Protein of unknown function DUF881"/>
    <property type="match status" value="1"/>
</dbReference>
<proteinExistence type="inferred from homology"/>
<evidence type="ECO:0000256" key="1">
    <source>
        <dbReference type="ARBA" id="ARBA00009108"/>
    </source>
</evidence>
<dbReference type="InterPro" id="IPR010273">
    <property type="entry name" value="DUF881"/>
</dbReference>
<keyword evidence="4" id="KW-1185">Reference proteome</keyword>
<dbReference type="PANTHER" id="PTHR37313">
    <property type="entry name" value="UPF0749 PROTEIN RV1825"/>
    <property type="match status" value="1"/>
</dbReference>
<comment type="caution">
    <text evidence="3">The sequence shown here is derived from an EMBL/GenBank/DDBJ whole genome shotgun (WGS) entry which is preliminary data.</text>
</comment>